<keyword evidence="4" id="KW-1185">Reference proteome</keyword>
<gene>
    <name evidence="1" type="ORF">ABIV_2070</name>
    <name evidence="2" type="ORF">CRV05_11225</name>
</gene>
<reference evidence="2 4" key="1">
    <citation type="submission" date="2017-10" db="EMBL/GenBank/DDBJ databases">
        <title>Genomics of the genus Arcobacter.</title>
        <authorList>
            <person name="Perez-Cataluna A."/>
            <person name="Figueras M.J."/>
        </authorList>
    </citation>
    <scope>NUCLEOTIDE SEQUENCE [LARGE SCALE GENOMIC DNA]</scope>
    <source>
        <strain evidence="2 4">CECT 7835</strain>
    </source>
</reference>
<dbReference type="Proteomes" id="UP000253850">
    <property type="component" value="Chromosome"/>
</dbReference>
<evidence type="ECO:0000313" key="2">
    <source>
        <dbReference type="EMBL" id="RXK09151.1"/>
    </source>
</evidence>
<evidence type="ECO:0000313" key="4">
    <source>
        <dbReference type="Proteomes" id="UP000289193"/>
    </source>
</evidence>
<dbReference type="Proteomes" id="UP000289193">
    <property type="component" value="Unassembled WGS sequence"/>
</dbReference>
<dbReference type="KEGG" id="hbv:ABIV_2070"/>
<protein>
    <recommendedName>
        <fullName evidence="5">TerB family tellurite resistance protein</fullName>
    </recommendedName>
</protein>
<name>A0AAX2A6M7_9BACT</name>
<dbReference type="RefSeq" id="WP_114839847.1">
    <property type="nucleotide sequence ID" value="NZ_CP031217.1"/>
</dbReference>
<evidence type="ECO:0000313" key="3">
    <source>
        <dbReference type="Proteomes" id="UP000253850"/>
    </source>
</evidence>
<dbReference type="AlphaFoldDB" id="A0AAX2A6M7"/>
<organism evidence="2 4">
    <name type="scientific">Halarcobacter bivalviorum</name>
    <dbReference type="NCBI Taxonomy" id="663364"/>
    <lineage>
        <taxon>Bacteria</taxon>
        <taxon>Pseudomonadati</taxon>
        <taxon>Campylobacterota</taxon>
        <taxon>Epsilonproteobacteria</taxon>
        <taxon>Campylobacterales</taxon>
        <taxon>Arcobacteraceae</taxon>
        <taxon>Halarcobacter</taxon>
    </lineage>
</organism>
<accession>A0AAX2A6M7</accession>
<dbReference type="EMBL" id="CP031217">
    <property type="protein sequence ID" value="AXH13045.1"/>
    <property type="molecule type" value="Genomic_DNA"/>
</dbReference>
<sequence>MFLNKLDNDSKEIFLYLAHHMARCDKSFSDMQKNLIGGYLKEMNIQDVDFKEDEFSLIDCLKKVTNKEYQKVILIELLAIVYSDNIMHESEKEIIDTMVDTWGINSSLVVVYGEWSRSLLSLYIQGEALLELN</sequence>
<reference evidence="1 3" key="2">
    <citation type="submission" date="2018-07" db="EMBL/GenBank/DDBJ databases">
        <title>Complete genome of the Arcobacter bivalviorum type strain LMG 26154.</title>
        <authorList>
            <person name="Miller W.G."/>
            <person name="Yee E."/>
            <person name="Bono J.L."/>
        </authorList>
    </citation>
    <scope>NUCLEOTIDE SEQUENCE [LARGE SCALE GENOMIC DNA]</scope>
    <source>
        <strain evidence="1 3">LMG 26154</strain>
    </source>
</reference>
<dbReference type="InterPro" id="IPR029024">
    <property type="entry name" value="TerB-like"/>
</dbReference>
<dbReference type="SUPFAM" id="SSF158682">
    <property type="entry name" value="TerB-like"/>
    <property type="match status" value="1"/>
</dbReference>
<dbReference type="EMBL" id="PDKM01000007">
    <property type="protein sequence ID" value="RXK09151.1"/>
    <property type="molecule type" value="Genomic_DNA"/>
</dbReference>
<dbReference type="Gene3D" id="1.10.3680.10">
    <property type="entry name" value="TerB-like"/>
    <property type="match status" value="1"/>
</dbReference>
<proteinExistence type="predicted"/>
<evidence type="ECO:0000313" key="1">
    <source>
        <dbReference type="EMBL" id="AXH13045.1"/>
    </source>
</evidence>
<evidence type="ECO:0008006" key="5">
    <source>
        <dbReference type="Google" id="ProtNLM"/>
    </source>
</evidence>